<feature type="domain" description="N-acetyltransferase" evidence="1">
    <location>
        <begin position="3"/>
        <end position="140"/>
    </location>
</feature>
<dbReference type="InterPro" id="IPR016181">
    <property type="entry name" value="Acyl_CoA_acyltransferase"/>
</dbReference>
<protein>
    <submittedName>
        <fullName evidence="2">GNAT family N-acetyltransferase</fullName>
    </submittedName>
</protein>
<dbReference type="PANTHER" id="PTHR13355:SF11">
    <property type="entry name" value="GLUCOSAMINE 6-PHOSPHATE N-ACETYLTRANSFERASE"/>
    <property type="match status" value="1"/>
</dbReference>
<dbReference type="Proteomes" id="UP001139028">
    <property type="component" value="Unassembled WGS sequence"/>
</dbReference>
<dbReference type="RefSeq" id="WP_252465855.1">
    <property type="nucleotide sequence ID" value="NZ_JALBWM010000025.1"/>
</dbReference>
<keyword evidence="3" id="KW-1185">Reference proteome</keyword>
<dbReference type="EMBL" id="JALBWM010000025">
    <property type="protein sequence ID" value="MCO1334321.1"/>
    <property type="molecule type" value="Genomic_DNA"/>
</dbReference>
<dbReference type="PANTHER" id="PTHR13355">
    <property type="entry name" value="GLUCOSAMINE 6-PHOSPHATE N-ACETYLTRANSFERASE"/>
    <property type="match status" value="1"/>
</dbReference>
<organism evidence="2 3">
    <name type="scientific">Microbulbifer okhotskensis</name>
    <dbReference type="NCBI Taxonomy" id="2926617"/>
    <lineage>
        <taxon>Bacteria</taxon>
        <taxon>Pseudomonadati</taxon>
        <taxon>Pseudomonadota</taxon>
        <taxon>Gammaproteobacteria</taxon>
        <taxon>Cellvibrionales</taxon>
        <taxon>Microbulbiferaceae</taxon>
        <taxon>Microbulbifer</taxon>
    </lineage>
</organism>
<dbReference type="PROSITE" id="PS51186">
    <property type="entry name" value="GNAT"/>
    <property type="match status" value="1"/>
</dbReference>
<sequence length="140" mass="15996">MRELVRHASWNSDRHRIRTIREAVFIQEQQVPADLEWDEQEETAEHFLVFSDNIAVGTGRLTPDGKIGRMAIKKSSRGLGLGAELLKVICHHALQNGYQRVYLHAQQHAEGFYVRSGFIVEGTIFYEAGIPHIKMVKELT</sequence>
<evidence type="ECO:0000313" key="2">
    <source>
        <dbReference type="EMBL" id="MCO1334321.1"/>
    </source>
</evidence>
<dbReference type="AlphaFoldDB" id="A0A9X2J7C4"/>
<name>A0A9X2J7C4_9GAMM</name>
<dbReference type="CDD" id="cd04301">
    <property type="entry name" value="NAT_SF"/>
    <property type="match status" value="1"/>
</dbReference>
<gene>
    <name evidence="2" type="ORF">MO867_08205</name>
</gene>
<dbReference type="Pfam" id="PF13673">
    <property type="entry name" value="Acetyltransf_10"/>
    <property type="match status" value="1"/>
</dbReference>
<dbReference type="InterPro" id="IPR000182">
    <property type="entry name" value="GNAT_dom"/>
</dbReference>
<dbReference type="GO" id="GO:0004343">
    <property type="term" value="F:glucosamine 6-phosphate N-acetyltransferase activity"/>
    <property type="evidence" value="ECO:0007669"/>
    <property type="project" value="TreeGrafter"/>
</dbReference>
<reference evidence="2" key="1">
    <citation type="journal article" date="2022" name="Arch. Microbiol.">
        <title>Microbulbifer okhotskensis sp. nov., isolated from a deep bottom sediment of the Okhotsk Sea.</title>
        <authorList>
            <person name="Romanenko L."/>
            <person name="Kurilenko V."/>
            <person name="Otstavnykh N."/>
            <person name="Velansky P."/>
            <person name="Isaeva M."/>
            <person name="Mikhailov V."/>
        </authorList>
    </citation>
    <scope>NUCLEOTIDE SEQUENCE</scope>
    <source>
        <strain evidence="2">OS29</strain>
    </source>
</reference>
<dbReference type="Gene3D" id="3.40.630.30">
    <property type="match status" value="1"/>
</dbReference>
<comment type="caution">
    <text evidence="2">The sequence shown here is derived from an EMBL/GenBank/DDBJ whole genome shotgun (WGS) entry which is preliminary data.</text>
</comment>
<dbReference type="InterPro" id="IPR039143">
    <property type="entry name" value="GNPNAT1-like"/>
</dbReference>
<dbReference type="SUPFAM" id="SSF55729">
    <property type="entry name" value="Acyl-CoA N-acyltransferases (Nat)"/>
    <property type="match status" value="1"/>
</dbReference>
<evidence type="ECO:0000313" key="3">
    <source>
        <dbReference type="Proteomes" id="UP001139028"/>
    </source>
</evidence>
<accession>A0A9X2J7C4</accession>
<evidence type="ECO:0000259" key="1">
    <source>
        <dbReference type="PROSITE" id="PS51186"/>
    </source>
</evidence>
<proteinExistence type="predicted"/>